<dbReference type="EMBL" id="UGRY01000006">
    <property type="protein sequence ID" value="SUD48943.1"/>
    <property type="molecule type" value="Genomic_DNA"/>
</dbReference>
<name>A0A379JLR9_9NOCA</name>
<accession>A0A379JLR9</accession>
<protein>
    <submittedName>
        <fullName evidence="1">Uncharacterized protein</fullName>
    </submittedName>
</protein>
<dbReference type="AlphaFoldDB" id="A0A379JLR9"/>
<keyword evidence="2" id="KW-1185">Reference proteome</keyword>
<gene>
    <name evidence="1" type="ORF">NCTC1934_06291</name>
</gene>
<evidence type="ECO:0000313" key="1">
    <source>
        <dbReference type="EMBL" id="SUD48943.1"/>
    </source>
</evidence>
<reference evidence="1 2" key="1">
    <citation type="submission" date="2018-06" db="EMBL/GenBank/DDBJ databases">
        <authorList>
            <consortium name="Pathogen Informatics"/>
            <person name="Doyle S."/>
        </authorList>
    </citation>
    <scope>NUCLEOTIDE SEQUENCE [LARGE SCALE GENOMIC DNA]</scope>
    <source>
        <strain evidence="1 2">NCTC1934</strain>
    </source>
</reference>
<dbReference type="RefSeq" id="WP_115061687.1">
    <property type="nucleotide sequence ID" value="NZ_UGRY01000006.1"/>
</dbReference>
<proteinExistence type="predicted"/>
<evidence type="ECO:0000313" key="2">
    <source>
        <dbReference type="Proteomes" id="UP000255467"/>
    </source>
</evidence>
<sequence length="369" mass="40549">MTDIVTAARDLARVVDGVDWELARVYAAQDTLYAALDAGDGDMAEAFEVLLDRLSRSHIDDGDGVAHVAITAGALVEAGASARRLGDTLLPKLAPVLHAARRYADWCLRRLPPLPADIDPNEEDLEEAMADAALIIDDRPIPRDLFRAGRADDRQGATSLYFLDQWTRPAVAALTRDRVVLRRAVDDRELVAAAAAVADAGAHWLDVLLGVELDQTWLVLCPLEGRAFRVEVDGIADNFTLHVLLADALGRFGIPTADNPPELFDYLRGTTDDCPRNHIIGSFNLYDYRAAASDVSEPRNVAEQSWVWGEGHPRDVPLFEGTRTLVIGPPWAKRIIGSNRTFRSLPADVKVVDELTPEQTHEVLARMRT</sequence>
<dbReference type="Proteomes" id="UP000255467">
    <property type="component" value="Unassembled WGS sequence"/>
</dbReference>
<dbReference type="OrthoDB" id="4308386at2"/>
<organism evidence="1 2">
    <name type="scientific">Nocardia otitidiscaviarum</name>
    <dbReference type="NCBI Taxonomy" id="1823"/>
    <lineage>
        <taxon>Bacteria</taxon>
        <taxon>Bacillati</taxon>
        <taxon>Actinomycetota</taxon>
        <taxon>Actinomycetes</taxon>
        <taxon>Mycobacteriales</taxon>
        <taxon>Nocardiaceae</taxon>
        <taxon>Nocardia</taxon>
    </lineage>
</organism>